<dbReference type="InParanoid" id="E8MXK8"/>
<evidence type="ECO:0000259" key="3">
    <source>
        <dbReference type="SMART" id="SM00858"/>
    </source>
</evidence>
<evidence type="ECO:0000256" key="2">
    <source>
        <dbReference type="SAM" id="Phobius"/>
    </source>
</evidence>
<dbReference type="InterPro" id="IPR013974">
    <property type="entry name" value="SAF"/>
</dbReference>
<name>E8MXK8_ANATU</name>
<organism evidence="4 5">
    <name type="scientific">Anaerolinea thermophila (strain DSM 14523 / JCM 11388 / NBRC 100420 / UNI-1)</name>
    <dbReference type="NCBI Taxonomy" id="926569"/>
    <lineage>
        <taxon>Bacteria</taxon>
        <taxon>Bacillati</taxon>
        <taxon>Chloroflexota</taxon>
        <taxon>Anaerolineae</taxon>
        <taxon>Anaerolineales</taxon>
        <taxon>Anaerolineaceae</taxon>
        <taxon>Anaerolinea</taxon>
    </lineage>
</organism>
<accession>E8MXK8</accession>
<evidence type="ECO:0000313" key="4">
    <source>
        <dbReference type="EMBL" id="BAJ64089.1"/>
    </source>
</evidence>
<dbReference type="CDD" id="cd11614">
    <property type="entry name" value="SAF_CpaB_FlgA_like"/>
    <property type="match status" value="1"/>
</dbReference>
<feature type="compositionally biased region" description="Low complexity" evidence="1">
    <location>
        <begin position="257"/>
        <end position="282"/>
    </location>
</feature>
<dbReference type="eggNOG" id="COG3745">
    <property type="taxonomic scope" value="Bacteria"/>
</dbReference>
<dbReference type="InterPro" id="IPR017592">
    <property type="entry name" value="Pilus_assmbl_Flp-typ_CpaB"/>
</dbReference>
<dbReference type="Pfam" id="PF16976">
    <property type="entry name" value="RcpC"/>
    <property type="match status" value="1"/>
</dbReference>
<evidence type="ECO:0000256" key="1">
    <source>
        <dbReference type="SAM" id="MobiDB-lite"/>
    </source>
</evidence>
<feature type="compositionally biased region" description="Polar residues" evidence="1">
    <location>
        <begin position="197"/>
        <end position="211"/>
    </location>
</feature>
<feature type="region of interest" description="Disordered" evidence="1">
    <location>
        <begin position="187"/>
        <end position="216"/>
    </location>
</feature>
<keyword evidence="2" id="KW-1133">Transmembrane helix</keyword>
<dbReference type="STRING" id="926569.ANT_20630"/>
<keyword evidence="5" id="KW-1185">Reference proteome</keyword>
<dbReference type="InterPro" id="IPR031571">
    <property type="entry name" value="RcpC_dom"/>
</dbReference>
<dbReference type="Gene3D" id="3.90.1210.10">
    <property type="entry name" value="Antifreeze-like/N-acetylneuraminic acid synthase C-terminal domain"/>
    <property type="match status" value="1"/>
</dbReference>
<protein>
    <recommendedName>
        <fullName evidence="3">SAF domain-containing protein</fullName>
    </recommendedName>
</protein>
<dbReference type="EMBL" id="AP012029">
    <property type="protein sequence ID" value="BAJ64089.1"/>
    <property type="molecule type" value="Genomic_DNA"/>
</dbReference>
<dbReference type="SMART" id="SM00858">
    <property type="entry name" value="SAF"/>
    <property type="match status" value="1"/>
</dbReference>
<feature type="domain" description="SAF" evidence="3">
    <location>
        <begin position="56"/>
        <end position="119"/>
    </location>
</feature>
<dbReference type="NCBIfam" id="TIGR03177">
    <property type="entry name" value="pilus_cpaB"/>
    <property type="match status" value="1"/>
</dbReference>
<dbReference type="AlphaFoldDB" id="E8MXK8"/>
<sequence>MATGGRRRGRAFILIALILILLLVLAWAVVRFFAPNQLPTAPGETSAPPTPVEEMTSIVISVQPISRGLEFNETNVTTIPYPKKDLVEGAFITDIQEVLGKRAKFDIEARTPITMTMLVDPTTKNSPAAFQIPPGQVAITIPVSKLSSVAYGLEPGDHVNVIVSLLLVDIDPGFQSKLPNNTGVVVAPGPSGEGGPTTISASVSKTDSLSGRTELDPTLGQPIYVIPSEPQRPRLVSQTLIQDAIVLRLGDFTSTSQQQAQTAAQQQPTPAPATGQAQQPAEAPKPDTVTLIVTPQDAVTLNYLMLAGGRLNLVMRSAGDSQRIATEPVTLQFILDQYNIPNPAKLPYGLEPRLDQFPNTIPAFPSTGSTFTATPQ</sequence>
<dbReference type="KEGG" id="atm:ANT_20630"/>
<evidence type="ECO:0000313" key="5">
    <source>
        <dbReference type="Proteomes" id="UP000008922"/>
    </source>
</evidence>
<keyword evidence="2" id="KW-0472">Membrane</keyword>
<proteinExistence type="predicted"/>
<dbReference type="HOGENOM" id="CLU_734964_0_0_0"/>
<reference evidence="4 5" key="1">
    <citation type="submission" date="2010-12" db="EMBL/GenBank/DDBJ databases">
        <title>Whole genome sequence of Anaerolinea thermophila UNI-1.</title>
        <authorList>
            <person name="Narita-Yamada S."/>
            <person name="Kishi E."/>
            <person name="Watanabe Y."/>
            <person name="Takasaki K."/>
            <person name="Ankai A."/>
            <person name="Oguchi A."/>
            <person name="Fukui S."/>
            <person name="Takahashi M."/>
            <person name="Yashiro I."/>
            <person name="Hosoyama A."/>
            <person name="Sekiguchi Y."/>
            <person name="Hanada S."/>
            <person name="Fujita N."/>
        </authorList>
    </citation>
    <scope>NUCLEOTIDE SEQUENCE [LARGE SCALE GENOMIC DNA]</scope>
    <source>
        <strain evidence="5">DSM 14523 / JCM 11388 / NBRC 100420 / UNI-1</strain>
    </source>
</reference>
<dbReference type="OrthoDB" id="154466at2"/>
<feature type="transmembrane region" description="Helical" evidence="2">
    <location>
        <begin position="12"/>
        <end position="34"/>
    </location>
</feature>
<feature type="region of interest" description="Disordered" evidence="1">
    <location>
        <begin position="257"/>
        <end position="287"/>
    </location>
</feature>
<dbReference type="Proteomes" id="UP000008922">
    <property type="component" value="Chromosome"/>
</dbReference>
<keyword evidence="2" id="KW-0812">Transmembrane</keyword>
<gene>
    <name evidence="4" type="ordered locus">ANT_20630</name>
</gene>
<dbReference type="RefSeq" id="WP_013560459.1">
    <property type="nucleotide sequence ID" value="NC_014960.1"/>
</dbReference>
<dbReference type="Pfam" id="PF08666">
    <property type="entry name" value="SAF"/>
    <property type="match status" value="1"/>
</dbReference>